<evidence type="ECO:0008006" key="4">
    <source>
        <dbReference type="Google" id="ProtNLM"/>
    </source>
</evidence>
<reference evidence="2 3" key="1">
    <citation type="journal article" date="2020" name="ISME J.">
        <title>Comparative genomics reveals insights into cyanobacterial evolution and habitat adaptation.</title>
        <authorList>
            <person name="Chen M.Y."/>
            <person name="Teng W.K."/>
            <person name="Zhao L."/>
            <person name="Hu C.X."/>
            <person name="Zhou Y.K."/>
            <person name="Han B.P."/>
            <person name="Song L.R."/>
            <person name="Shu W.S."/>
        </authorList>
    </citation>
    <scope>NUCLEOTIDE SEQUENCE [LARGE SCALE GENOMIC DNA]</scope>
    <source>
        <strain evidence="2 3">FACHB-362</strain>
    </source>
</reference>
<comment type="caution">
    <text evidence="2">The sequence shown here is derived from an EMBL/GenBank/DDBJ whole genome shotgun (WGS) entry which is preliminary data.</text>
</comment>
<keyword evidence="1" id="KW-0732">Signal</keyword>
<name>A0ABR8J6N9_9NOST</name>
<accession>A0ABR8J6N9</accession>
<gene>
    <name evidence="2" type="ORF">H6G68_20090</name>
</gene>
<sequence length="208" mass="21768">MKLSRILPLVVGSAAAGILASSTFPAQALVFNFQFDNTLDGTITPPIVGTGTFSFDGDLGDGTFALTFLPNYNFSFNFGGDTFTNGDIVGDHDLVYAIISTSGSDRFVNFSDVNPNNPLILFTPEFRSLLLGGNLGNLYEYDGNPATGRLQGTFQGIASAATPVPFDIPGGATIPAVGSLFALALMRKAKKSLASKTRIASPVNTVVS</sequence>
<feature type="chain" id="PRO_5045556906" description="PEP-CTERM sorting domain-containing protein" evidence="1">
    <location>
        <begin position="29"/>
        <end position="208"/>
    </location>
</feature>
<keyword evidence="3" id="KW-1185">Reference proteome</keyword>
<dbReference type="EMBL" id="JACJTQ010000037">
    <property type="protein sequence ID" value="MBD2694026.1"/>
    <property type="molecule type" value="Genomic_DNA"/>
</dbReference>
<dbReference type="Proteomes" id="UP000660381">
    <property type="component" value="Unassembled WGS sequence"/>
</dbReference>
<evidence type="ECO:0000256" key="1">
    <source>
        <dbReference type="SAM" id="SignalP"/>
    </source>
</evidence>
<dbReference type="RefSeq" id="WP_190908224.1">
    <property type="nucleotide sequence ID" value="NZ_JACJTQ010000037.1"/>
</dbReference>
<proteinExistence type="predicted"/>
<feature type="signal peptide" evidence="1">
    <location>
        <begin position="1"/>
        <end position="28"/>
    </location>
</feature>
<organism evidence="2 3">
    <name type="scientific">Anabaena catenula FACHB-362</name>
    <dbReference type="NCBI Taxonomy" id="2692877"/>
    <lineage>
        <taxon>Bacteria</taxon>
        <taxon>Bacillati</taxon>
        <taxon>Cyanobacteriota</taxon>
        <taxon>Cyanophyceae</taxon>
        <taxon>Nostocales</taxon>
        <taxon>Nostocaceae</taxon>
        <taxon>Anabaena</taxon>
    </lineage>
</organism>
<evidence type="ECO:0000313" key="2">
    <source>
        <dbReference type="EMBL" id="MBD2694026.1"/>
    </source>
</evidence>
<evidence type="ECO:0000313" key="3">
    <source>
        <dbReference type="Proteomes" id="UP000660381"/>
    </source>
</evidence>
<protein>
    <recommendedName>
        <fullName evidence="4">PEP-CTERM sorting domain-containing protein</fullName>
    </recommendedName>
</protein>